<dbReference type="PANTHER" id="PTHR35024">
    <property type="entry name" value="HYPOTHETICAL CYTOSOLIC PROTEIN"/>
    <property type="match status" value="1"/>
</dbReference>
<dbReference type="Pfam" id="PF04519">
    <property type="entry name" value="Bactofilin"/>
    <property type="match status" value="1"/>
</dbReference>
<comment type="caution">
    <text evidence="3">The sequence shown here is derived from an EMBL/GenBank/DDBJ whole genome shotgun (WGS) entry which is preliminary data.</text>
</comment>
<evidence type="ECO:0000313" key="4">
    <source>
        <dbReference type="Proteomes" id="UP001243009"/>
    </source>
</evidence>
<comment type="similarity">
    <text evidence="1">Belongs to the bactofilin family.</text>
</comment>
<proteinExistence type="inferred from homology"/>
<protein>
    <submittedName>
        <fullName evidence="3">Polymer-forming cytoskeletal protein</fullName>
    </submittedName>
</protein>
<feature type="region of interest" description="Disordered" evidence="2">
    <location>
        <begin position="192"/>
        <end position="213"/>
    </location>
</feature>
<accession>A0ABT9E2C9</accession>
<dbReference type="EMBL" id="JAUTWS010000017">
    <property type="protein sequence ID" value="MDO9710319.1"/>
    <property type="molecule type" value="Genomic_DNA"/>
</dbReference>
<evidence type="ECO:0000256" key="2">
    <source>
        <dbReference type="SAM" id="MobiDB-lite"/>
    </source>
</evidence>
<keyword evidence="4" id="KW-1185">Reference proteome</keyword>
<dbReference type="Proteomes" id="UP001243009">
    <property type="component" value="Unassembled WGS sequence"/>
</dbReference>
<evidence type="ECO:0000256" key="1">
    <source>
        <dbReference type="ARBA" id="ARBA00044755"/>
    </source>
</evidence>
<dbReference type="InterPro" id="IPR007607">
    <property type="entry name" value="BacA/B"/>
</dbReference>
<evidence type="ECO:0000313" key="3">
    <source>
        <dbReference type="EMBL" id="MDO9710319.1"/>
    </source>
</evidence>
<name>A0ABT9E2C9_9PROT</name>
<dbReference type="RefSeq" id="WP_305105183.1">
    <property type="nucleotide sequence ID" value="NZ_JAUTWS010000017.1"/>
</dbReference>
<gene>
    <name evidence="3" type="ORF">Q7A36_18335</name>
</gene>
<dbReference type="PANTHER" id="PTHR35024:SF4">
    <property type="entry name" value="POLYMER-FORMING CYTOSKELETAL PROTEIN"/>
    <property type="match status" value="1"/>
</dbReference>
<feature type="region of interest" description="Disordered" evidence="2">
    <location>
        <begin position="1"/>
        <end position="54"/>
    </location>
</feature>
<organism evidence="3 4">
    <name type="scientific">Paracraurococcus lichenis</name>
    <dbReference type="NCBI Taxonomy" id="3064888"/>
    <lineage>
        <taxon>Bacteria</taxon>
        <taxon>Pseudomonadati</taxon>
        <taxon>Pseudomonadota</taxon>
        <taxon>Alphaproteobacteria</taxon>
        <taxon>Acetobacterales</taxon>
        <taxon>Roseomonadaceae</taxon>
        <taxon>Paracraurococcus</taxon>
    </lineage>
</organism>
<reference evidence="3 4" key="1">
    <citation type="submission" date="2023-08" db="EMBL/GenBank/DDBJ databases">
        <title>The draft genome sequence of Paracraurococcus sp. LOR1-02.</title>
        <authorList>
            <person name="Kingkaew E."/>
            <person name="Tanasupawat S."/>
        </authorList>
    </citation>
    <scope>NUCLEOTIDE SEQUENCE [LARGE SCALE GENOMIC DNA]</scope>
    <source>
        <strain evidence="3 4">LOR1-02</strain>
    </source>
</reference>
<sequence length="213" mass="21620">MMAIFGRKRDEAPASPAADPAPAAPPAARDSDIGVPPFRPASKDAPNMSLAPKPNAVPATPAVAVRPPAVGVPARPGPRTDAGDRRTLVVGRGISLQGTVADAERLVVEGTVESQMIQAAELFVAQSGVCKGELQVEDAEIAGLFDGTITARNSLIIRATGKVNGVARCKKLSVEEGGQVSGRMEMLTDAQAAAPVGPRPVPVAAGLPSPADA</sequence>